<keyword evidence="4" id="KW-1133">Transmembrane helix</keyword>
<comment type="caution">
    <text evidence="5">The sequence shown here is derived from an EMBL/GenBank/DDBJ whole genome shotgun (WGS) entry which is preliminary data.</text>
</comment>
<reference evidence="5 6" key="1">
    <citation type="journal article" date="2020" name="Genome Biol. Evol.">
        <title>A new high-quality draft genome assembly of the Chinese cordyceps Ophiocordyceps sinensis.</title>
        <authorList>
            <person name="Shu R."/>
            <person name="Zhang J."/>
            <person name="Meng Q."/>
            <person name="Zhang H."/>
            <person name="Zhou G."/>
            <person name="Li M."/>
            <person name="Wu P."/>
            <person name="Zhao Y."/>
            <person name="Chen C."/>
            <person name="Qin Q."/>
        </authorList>
    </citation>
    <scope>NUCLEOTIDE SEQUENCE [LARGE SCALE GENOMIC DNA]</scope>
    <source>
        <strain evidence="5 6">IOZ07</strain>
    </source>
</reference>
<evidence type="ECO:0000313" key="6">
    <source>
        <dbReference type="Proteomes" id="UP000557566"/>
    </source>
</evidence>
<dbReference type="PANTHER" id="PTHR33365:SF4">
    <property type="entry name" value="CYCLOCHLOROTINE BIOSYNTHESIS PROTEIN O"/>
    <property type="match status" value="1"/>
</dbReference>
<evidence type="ECO:0008006" key="7">
    <source>
        <dbReference type="Google" id="ProtNLM"/>
    </source>
</evidence>
<accession>A0A8H4LV71</accession>
<dbReference type="OrthoDB" id="3687641at2759"/>
<name>A0A8H4LV71_9HYPO</name>
<gene>
    <name evidence="5" type="ORF">G6O67_007850</name>
</gene>
<evidence type="ECO:0000256" key="2">
    <source>
        <dbReference type="ARBA" id="ARBA00035112"/>
    </source>
</evidence>
<comment type="similarity">
    <text evidence="2">Belongs to the ustYa family.</text>
</comment>
<keyword evidence="4" id="KW-0472">Membrane</keyword>
<dbReference type="Proteomes" id="UP000557566">
    <property type="component" value="Unassembled WGS sequence"/>
</dbReference>
<dbReference type="Pfam" id="PF11807">
    <property type="entry name" value="UstYa"/>
    <property type="match status" value="2"/>
</dbReference>
<sequence length="515" mass="58494">MFSNNYTPIDQTSERGPSLDQSCDDAGQPTLQPWRRGYLTINRLLCAVVLCLATSNIVTLIFSTDLLPRQRRQSALNRYPAVQILGPADVPVEMEMREFHTGIAADQRTAFWGPPNNQTIAAWASILDVGLIHLNDQQAGRLGSPTARQYNTPPGSYVGVLEVFHQLHCLSRIWASYYTDISHDGESREMMQKHTAHCFDYLRQALMCNGDVNIGPIGWEETTETYIADLDGVKECRNFDRIHRWAKLHDVPNAPEPTTPRPTMPWFKFLALKPKRLPWTSDEAKERLPMMDDSDMDERLVYTPARSRPLRRVIPWMPHVFLLIIYTAVFASWREFQPSLKHPGCACPAALEMPLKPWTARLDGTLLEIGDFFNITNAGMSPGAEAAWSSLNKHKFRNVPMEAGNLVRVNTAHVESPFSGDPRVLSKVHSLHCLHVLWRRWHNQTTEEEARLSITDEVHDDHCFAILRYALMCDDSIRIKQVGWPATDALHSGTMDVDQYCLDPVRNGVEASTRD</sequence>
<evidence type="ECO:0000256" key="3">
    <source>
        <dbReference type="SAM" id="MobiDB-lite"/>
    </source>
</evidence>
<keyword evidence="4" id="KW-0812">Transmembrane</keyword>
<evidence type="ECO:0000313" key="5">
    <source>
        <dbReference type="EMBL" id="KAF4505955.1"/>
    </source>
</evidence>
<feature type="transmembrane region" description="Helical" evidence="4">
    <location>
        <begin position="41"/>
        <end position="62"/>
    </location>
</feature>
<dbReference type="AlphaFoldDB" id="A0A8H4LV71"/>
<feature type="region of interest" description="Disordered" evidence="3">
    <location>
        <begin position="1"/>
        <end position="26"/>
    </location>
</feature>
<feature type="compositionally biased region" description="Polar residues" evidence="3">
    <location>
        <begin position="1"/>
        <end position="21"/>
    </location>
</feature>
<dbReference type="GO" id="GO:0043386">
    <property type="term" value="P:mycotoxin biosynthetic process"/>
    <property type="evidence" value="ECO:0007669"/>
    <property type="project" value="InterPro"/>
</dbReference>
<dbReference type="InterPro" id="IPR021765">
    <property type="entry name" value="UstYa-like"/>
</dbReference>
<organism evidence="5 6">
    <name type="scientific">Ophiocordyceps sinensis</name>
    <dbReference type="NCBI Taxonomy" id="72228"/>
    <lineage>
        <taxon>Eukaryota</taxon>
        <taxon>Fungi</taxon>
        <taxon>Dikarya</taxon>
        <taxon>Ascomycota</taxon>
        <taxon>Pezizomycotina</taxon>
        <taxon>Sordariomycetes</taxon>
        <taxon>Hypocreomycetidae</taxon>
        <taxon>Hypocreales</taxon>
        <taxon>Ophiocordycipitaceae</taxon>
        <taxon>Ophiocordyceps</taxon>
    </lineage>
</organism>
<keyword evidence="6" id="KW-1185">Reference proteome</keyword>
<proteinExistence type="inferred from homology"/>
<dbReference type="PANTHER" id="PTHR33365">
    <property type="entry name" value="YALI0B05434P"/>
    <property type="match status" value="1"/>
</dbReference>
<dbReference type="EMBL" id="JAAVMX010000008">
    <property type="protein sequence ID" value="KAF4505955.1"/>
    <property type="molecule type" value="Genomic_DNA"/>
</dbReference>
<comment type="pathway">
    <text evidence="1">Mycotoxin biosynthesis.</text>
</comment>
<evidence type="ECO:0000256" key="4">
    <source>
        <dbReference type="SAM" id="Phobius"/>
    </source>
</evidence>
<protein>
    <recommendedName>
        <fullName evidence="7">Tat pathway signal sequence</fullName>
    </recommendedName>
</protein>
<evidence type="ECO:0000256" key="1">
    <source>
        <dbReference type="ARBA" id="ARBA00004685"/>
    </source>
</evidence>